<dbReference type="Proteomes" id="UP001333818">
    <property type="component" value="Unassembled WGS sequence"/>
</dbReference>
<protein>
    <submittedName>
        <fullName evidence="2">VOC family protein</fullName>
    </submittedName>
</protein>
<accession>A0AAW9PVS4</accession>
<dbReference type="EMBL" id="JAZBJZ010000112">
    <property type="protein sequence ID" value="MEE3719105.1"/>
    <property type="molecule type" value="Genomic_DNA"/>
</dbReference>
<name>A0AAW9PVS4_9CYAN</name>
<gene>
    <name evidence="2" type="ORF">V2H45_20380</name>
</gene>
<dbReference type="PANTHER" id="PTHR39434:SF1">
    <property type="entry name" value="VOC DOMAIN-CONTAINING PROTEIN"/>
    <property type="match status" value="1"/>
</dbReference>
<evidence type="ECO:0000313" key="3">
    <source>
        <dbReference type="Proteomes" id="UP001333818"/>
    </source>
</evidence>
<reference evidence="2" key="1">
    <citation type="submission" date="2024-01" db="EMBL/GenBank/DDBJ databases">
        <title>Bank of Algae and Cyanobacteria of the Azores (BACA) strain genomes.</title>
        <authorList>
            <person name="Luz R."/>
            <person name="Cordeiro R."/>
            <person name="Fonseca A."/>
            <person name="Goncalves V."/>
        </authorList>
    </citation>
    <scope>NUCLEOTIDE SEQUENCE</scope>
    <source>
        <strain evidence="2">BACA0141</strain>
    </source>
</reference>
<keyword evidence="3" id="KW-1185">Reference proteome</keyword>
<comment type="caution">
    <text evidence="2">The sequence shown here is derived from an EMBL/GenBank/DDBJ whole genome shotgun (WGS) entry which is preliminary data.</text>
</comment>
<dbReference type="InterPro" id="IPR029068">
    <property type="entry name" value="Glyas_Bleomycin-R_OHBP_Dase"/>
</dbReference>
<organism evidence="2 3">
    <name type="scientific">Tumidithrix elongata BACA0141</name>
    <dbReference type="NCBI Taxonomy" id="2716417"/>
    <lineage>
        <taxon>Bacteria</taxon>
        <taxon>Bacillati</taxon>
        <taxon>Cyanobacteriota</taxon>
        <taxon>Cyanophyceae</taxon>
        <taxon>Pseudanabaenales</taxon>
        <taxon>Pseudanabaenaceae</taxon>
        <taxon>Tumidithrix</taxon>
        <taxon>Tumidithrix elongata</taxon>
    </lineage>
</organism>
<feature type="domain" description="VOC" evidence="1">
    <location>
        <begin position="4"/>
        <end position="124"/>
    </location>
</feature>
<evidence type="ECO:0000313" key="2">
    <source>
        <dbReference type="EMBL" id="MEE3719105.1"/>
    </source>
</evidence>
<dbReference type="InterPro" id="IPR004360">
    <property type="entry name" value="Glyas_Fos-R_dOase_dom"/>
</dbReference>
<evidence type="ECO:0000259" key="1">
    <source>
        <dbReference type="PROSITE" id="PS51819"/>
    </source>
</evidence>
<sequence length="158" mass="18062">MTKILFHLAFPVTDIASTKAFYVDGLGCLAGRETPNSIILSLYGHQLVAHVVDEPLSDQAGIYPRHFGLVFHSESNWMALLEQVQERRLKFYQKPKVRFTDTPLEHRTFFLTDPSGNVLEFKHYKFESAIFGETEYHQIGDVPTQRQAFENTLALSEA</sequence>
<dbReference type="PANTHER" id="PTHR39434">
    <property type="match status" value="1"/>
</dbReference>
<dbReference type="SUPFAM" id="SSF54593">
    <property type="entry name" value="Glyoxalase/Bleomycin resistance protein/Dihydroxybiphenyl dioxygenase"/>
    <property type="match status" value="1"/>
</dbReference>
<dbReference type="AlphaFoldDB" id="A0AAW9PVS4"/>
<dbReference type="PROSITE" id="PS51819">
    <property type="entry name" value="VOC"/>
    <property type="match status" value="1"/>
</dbReference>
<dbReference type="InterPro" id="IPR037523">
    <property type="entry name" value="VOC_core"/>
</dbReference>
<dbReference type="Gene3D" id="3.10.180.10">
    <property type="entry name" value="2,3-Dihydroxybiphenyl 1,2-Dioxygenase, domain 1"/>
    <property type="match status" value="1"/>
</dbReference>
<proteinExistence type="predicted"/>
<dbReference type="Pfam" id="PF00903">
    <property type="entry name" value="Glyoxalase"/>
    <property type="match status" value="1"/>
</dbReference>
<dbReference type="RefSeq" id="WP_330485541.1">
    <property type="nucleotide sequence ID" value="NZ_JAZBJZ010000112.1"/>
</dbReference>